<dbReference type="PANTHER" id="PTHR43736">
    <property type="entry name" value="ADP-RIBOSE PYROPHOSPHATASE"/>
    <property type="match status" value="1"/>
</dbReference>
<feature type="binding site" evidence="2">
    <location>
        <position position="7"/>
    </location>
    <ligand>
        <name>substrate</name>
    </ligand>
</feature>
<organism evidence="5 6">
    <name type="scientific">Rodentibacter mrazii</name>
    <dbReference type="NCBI Taxonomy" id="1908257"/>
    <lineage>
        <taxon>Bacteria</taxon>
        <taxon>Pseudomonadati</taxon>
        <taxon>Pseudomonadota</taxon>
        <taxon>Gammaproteobacteria</taxon>
        <taxon>Pasteurellales</taxon>
        <taxon>Pasteurellaceae</taxon>
        <taxon>Rodentibacter</taxon>
    </lineage>
</organism>
<dbReference type="InterPro" id="IPR020084">
    <property type="entry name" value="NUDIX_hydrolase_CS"/>
</dbReference>
<dbReference type="CDD" id="cd04664">
    <property type="entry name" value="NUDIX_DHNTPase_like"/>
    <property type="match status" value="1"/>
</dbReference>
<dbReference type="InterPro" id="IPR015797">
    <property type="entry name" value="NUDIX_hydrolase-like_dom_sf"/>
</dbReference>
<feature type="domain" description="Nudix hydrolase" evidence="4">
    <location>
        <begin position="7"/>
        <end position="146"/>
    </location>
</feature>
<dbReference type="PROSITE" id="PS51462">
    <property type="entry name" value="NUDIX"/>
    <property type="match status" value="1"/>
</dbReference>
<dbReference type="PROSITE" id="PS00893">
    <property type="entry name" value="NUDIX_BOX"/>
    <property type="match status" value="1"/>
</dbReference>
<dbReference type="Proteomes" id="UP000189426">
    <property type="component" value="Unassembled WGS sequence"/>
</dbReference>
<dbReference type="EMBL" id="MLHG01000104">
    <property type="protein sequence ID" value="OOF36727.1"/>
    <property type="molecule type" value="Genomic_DNA"/>
</dbReference>
<feature type="binding site" evidence="3">
    <location>
        <position position="56"/>
    </location>
    <ligand>
        <name>Mg(2+)</name>
        <dbReference type="ChEBI" id="CHEBI:18420"/>
    </ligand>
</feature>
<evidence type="ECO:0000313" key="6">
    <source>
        <dbReference type="Proteomes" id="UP000189426"/>
    </source>
</evidence>
<feature type="binding site" evidence="2">
    <location>
        <begin position="81"/>
        <end position="84"/>
    </location>
    <ligand>
        <name>substrate</name>
    </ligand>
</feature>
<dbReference type="InterPro" id="IPR000086">
    <property type="entry name" value="NUDIX_hydrolase_dom"/>
</dbReference>
<dbReference type="Pfam" id="PF00293">
    <property type="entry name" value="NUDIX"/>
    <property type="match status" value="1"/>
</dbReference>
<protein>
    <submittedName>
        <fullName evidence="5">Dihydroneopterin triphosphate diphosphatase</fullName>
    </submittedName>
</protein>
<evidence type="ECO:0000256" key="1">
    <source>
        <dbReference type="ARBA" id="ARBA00022801"/>
    </source>
</evidence>
<dbReference type="Gene3D" id="3.90.79.10">
    <property type="entry name" value="Nucleoside Triphosphate Pyrophosphohydrolase"/>
    <property type="match status" value="1"/>
</dbReference>
<keyword evidence="3" id="KW-0479">Metal-binding</keyword>
<evidence type="ECO:0000256" key="3">
    <source>
        <dbReference type="PIRSR" id="PIRSR603564-2"/>
    </source>
</evidence>
<keyword evidence="6" id="KW-1185">Reference proteome</keyword>
<proteinExistence type="predicted"/>
<evidence type="ECO:0000313" key="5">
    <source>
        <dbReference type="EMBL" id="OOF36727.1"/>
    </source>
</evidence>
<dbReference type="PANTHER" id="PTHR43736:SF1">
    <property type="entry name" value="DIHYDRONEOPTERIN TRIPHOSPHATE DIPHOSPHATASE"/>
    <property type="match status" value="1"/>
</dbReference>
<dbReference type="GO" id="GO:0008828">
    <property type="term" value="F:dATP diphosphatase activity"/>
    <property type="evidence" value="ECO:0007669"/>
    <property type="project" value="InterPro"/>
</dbReference>
<dbReference type="RefSeq" id="WP_077494997.1">
    <property type="nucleotide sequence ID" value="NZ_MLHG01000104.1"/>
</dbReference>
<name>A0A1V3I9M8_9PAST</name>
<dbReference type="STRING" id="1908257.BKK47_11530"/>
<feature type="binding site" evidence="3">
    <location>
        <position position="117"/>
    </location>
    <ligand>
        <name>Mg(2+)</name>
        <dbReference type="ChEBI" id="CHEBI:18420"/>
    </ligand>
</feature>
<dbReference type="GO" id="GO:0019177">
    <property type="term" value="F:dihydroneopterin triphosphate pyrophosphohydrolase activity"/>
    <property type="evidence" value="ECO:0007669"/>
    <property type="project" value="InterPro"/>
</dbReference>
<evidence type="ECO:0000256" key="2">
    <source>
        <dbReference type="PIRSR" id="PIRSR603564-1"/>
    </source>
</evidence>
<dbReference type="GO" id="GO:0046872">
    <property type="term" value="F:metal ion binding"/>
    <property type="evidence" value="ECO:0007669"/>
    <property type="project" value="UniProtKB-KW"/>
</dbReference>
<gene>
    <name evidence="5" type="ORF">BKK47_11530</name>
</gene>
<dbReference type="PRINTS" id="PR01404">
    <property type="entry name" value="NPPPHYDRLASE"/>
</dbReference>
<dbReference type="NCBIfam" id="NF006961">
    <property type="entry name" value="PRK09438.1"/>
    <property type="match status" value="1"/>
</dbReference>
<dbReference type="SUPFAM" id="SSF55811">
    <property type="entry name" value="Nudix"/>
    <property type="match status" value="1"/>
</dbReference>
<feature type="binding site" evidence="3">
    <location>
        <position position="60"/>
    </location>
    <ligand>
        <name>Mg(2+)</name>
        <dbReference type="ChEBI" id="CHEBI:18420"/>
    </ligand>
</feature>
<feature type="binding site" evidence="2">
    <location>
        <position position="40"/>
    </location>
    <ligand>
        <name>substrate</name>
    </ligand>
</feature>
<feature type="binding site" evidence="2">
    <location>
        <position position="135"/>
    </location>
    <ligand>
        <name>substrate</name>
    </ligand>
</feature>
<comment type="caution">
    <text evidence="5">The sequence shown here is derived from an EMBL/GenBank/DDBJ whole genome shotgun (WGS) entry which is preliminary data.</text>
</comment>
<comment type="cofactor">
    <cofactor evidence="3">
        <name>Mg(2+)</name>
        <dbReference type="ChEBI" id="CHEBI:18420"/>
    </cofactor>
    <text evidence="3">Binds 1 Mg(2+) ion per subunit.</text>
</comment>
<dbReference type="GO" id="GO:0046656">
    <property type="term" value="P:folic acid biosynthetic process"/>
    <property type="evidence" value="ECO:0007669"/>
    <property type="project" value="InterPro"/>
</dbReference>
<dbReference type="InterPro" id="IPR003564">
    <property type="entry name" value="DHNTPase"/>
</dbReference>
<accession>A0A1V3I9M8</accession>
<sequence>MAEQKYKNPHSVLVVIYVKNHDQVLMLQRQDDPDFWQSVTGSLEENETPRQAVIRELWEEVRLKITENSTALFDCNESVEFEIFPHFRYKYAPNVTHCQEHWFLLAVEREFVPQLSEHLAYQWVSAEQAVRMTKSPNNAEAIRKYLLNDKFVKTKKLSLLTK</sequence>
<dbReference type="AlphaFoldDB" id="A0A1V3I9M8"/>
<evidence type="ECO:0000259" key="4">
    <source>
        <dbReference type="PROSITE" id="PS51462"/>
    </source>
</evidence>
<feature type="binding site" evidence="2">
    <location>
        <position position="29"/>
    </location>
    <ligand>
        <name>substrate</name>
    </ligand>
</feature>
<keyword evidence="3" id="KW-0460">Magnesium</keyword>
<reference evidence="5 6" key="1">
    <citation type="submission" date="2016-10" db="EMBL/GenBank/DDBJ databases">
        <title>Rodentibacter gen. nov. and new species.</title>
        <authorList>
            <person name="Christensen H."/>
        </authorList>
    </citation>
    <scope>NUCLEOTIDE SEQUENCE [LARGE SCALE GENOMIC DNA]</scope>
    <source>
        <strain evidence="5 6">Ppn418</strain>
    </source>
</reference>
<keyword evidence="1" id="KW-0378">Hydrolase</keyword>